<dbReference type="InterPro" id="IPR011989">
    <property type="entry name" value="ARM-like"/>
</dbReference>
<keyword evidence="1" id="KW-0175">Coiled coil</keyword>
<dbReference type="Gene3D" id="6.10.30.30">
    <property type="match status" value="1"/>
</dbReference>
<keyword evidence="6" id="KW-1185">Reference proteome</keyword>
<evidence type="ECO:0000256" key="1">
    <source>
        <dbReference type="SAM" id="Coils"/>
    </source>
</evidence>
<feature type="domain" description="FH2" evidence="4">
    <location>
        <begin position="423"/>
        <end position="820"/>
    </location>
</feature>
<evidence type="ECO:0000313" key="6">
    <source>
        <dbReference type="Proteomes" id="UP000078046"/>
    </source>
</evidence>
<name>A0A177B849_9BILA</name>
<feature type="compositionally biased region" description="Pro residues" evidence="2">
    <location>
        <begin position="376"/>
        <end position="389"/>
    </location>
</feature>
<dbReference type="OrthoDB" id="1104827at2759"/>
<evidence type="ECO:0000313" key="5">
    <source>
        <dbReference type="EMBL" id="OAF69813.1"/>
    </source>
</evidence>
<dbReference type="Gene3D" id="1.10.238.150">
    <property type="entry name" value="Formin, FH3 diaphanous domain"/>
    <property type="match status" value="1"/>
</dbReference>
<evidence type="ECO:0000259" key="3">
    <source>
        <dbReference type="PROSITE" id="PS51232"/>
    </source>
</evidence>
<dbReference type="SUPFAM" id="SSF101447">
    <property type="entry name" value="Formin homology 2 domain (FH2 domain)"/>
    <property type="match status" value="1"/>
</dbReference>
<sequence length="912" mass="104799">WIKSFKEKALQPFNVFFGCSVKSGTNESINESIKCLKAYMNNWVGIKSISDHEEIIKNLVSLFYMHNSTDCIIVIDISRLLAAVCRYSENGLHLVLKCITEIAAEEKKPRFKPIVYWLFHKTENDDEQLHLNMFIFLTSILHSIKSVDYRHYLRSEMLAAGFRDFVRLKIGQKDISMEFRGLIDTFNLMEKDDNELILHQFNVSIENFSTIKKCNYVLEHLFDKDTISQSLLVNILQQFIYLPNDATSRCTTLCLIENCIHQIIFGLKHTNVIYSEDNLSVQLNFDQHKNTTKLKETYNKLINSKNELESLKKRISDQEECCNQKSAKIEALEKIKCQYEQQLFTSGKGKCVVSTDISSQNKPSTSKPPAISAPPVNIPPPINAPPCGAPPSNSASSIHPPKNSNFQLAKTISLPFNMKPKINYKSKADALNTYRVFWNKINVQTLESKSIWVNMDDKYVFSEDMVDSVRSVFAKRKLSKPDFKATKELSDKSVNGMGILDDAILQNLGVAIRQMKMKNITSEIFVKQILQGDKHNSLNMGPLSTILKYFPDEKCLKKLRDNESSYNKMNESEQLIYHLSKIPHSKSTIESLILKHTFWESVTILKSNFSLINTAISEICNSNKLKEFFNYILSIGNLLNTGTTHWGAFGFHIEDLPRICSNDINGKPYVRCILEIADSKKSKMGELIDELKISSEIKVDYNLLKQDFTSLSISLAKCSKHLQKLETEVHNDKGYFETMTKFMSDTKVEIETVRVLLDKVDSNYDYASQYFSFEKSSVPINSFFLYFSQFLSLFKISLSRHNTEKREIKRIAMMQRMRKYDSKNWQKKRYSTPGIVDDGMKCQNAVDTILADSIISDQVYNEKDNRHHNLIKFLSSGTQDVNNILSRTPRCSKNPKNIKHRSVTAIPSKFPY</sequence>
<protein>
    <recommendedName>
        <fullName evidence="7">FH2 domain-containing protein</fullName>
    </recommendedName>
</protein>
<dbReference type="InterPro" id="IPR015425">
    <property type="entry name" value="FH2_Formin"/>
</dbReference>
<feature type="domain" description="GBD/FH3" evidence="3">
    <location>
        <begin position="1"/>
        <end position="271"/>
    </location>
</feature>
<dbReference type="GO" id="GO:0030041">
    <property type="term" value="P:actin filament polymerization"/>
    <property type="evidence" value="ECO:0007669"/>
    <property type="project" value="TreeGrafter"/>
</dbReference>
<dbReference type="SUPFAM" id="SSF48371">
    <property type="entry name" value="ARM repeat"/>
    <property type="match status" value="1"/>
</dbReference>
<evidence type="ECO:0008006" key="7">
    <source>
        <dbReference type="Google" id="ProtNLM"/>
    </source>
</evidence>
<dbReference type="InterPro" id="IPR010472">
    <property type="entry name" value="FH3_dom"/>
</dbReference>
<dbReference type="InterPro" id="IPR042201">
    <property type="entry name" value="FH2_Formin_sf"/>
</dbReference>
<feature type="coiled-coil region" evidence="1">
    <location>
        <begin position="294"/>
        <end position="321"/>
    </location>
</feature>
<organism evidence="5 6">
    <name type="scientific">Intoshia linei</name>
    <dbReference type="NCBI Taxonomy" id="1819745"/>
    <lineage>
        <taxon>Eukaryota</taxon>
        <taxon>Metazoa</taxon>
        <taxon>Spiralia</taxon>
        <taxon>Lophotrochozoa</taxon>
        <taxon>Mesozoa</taxon>
        <taxon>Orthonectida</taxon>
        <taxon>Rhopaluridae</taxon>
        <taxon>Intoshia</taxon>
    </lineage>
</organism>
<dbReference type="InterPro" id="IPR051412">
    <property type="entry name" value="Formin_Homology_Diaphanous_sf"/>
</dbReference>
<dbReference type="SMART" id="SM00498">
    <property type="entry name" value="FH2"/>
    <property type="match status" value="1"/>
</dbReference>
<dbReference type="Pfam" id="PF06367">
    <property type="entry name" value="Drf_FH3"/>
    <property type="match status" value="1"/>
</dbReference>
<gene>
    <name evidence="5" type="ORF">A3Q56_02439</name>
</gene>
<proteinExistence type="predicted"/>
<evidence type="ECO:0000256" key="2">
    <source>
        <dbReference type="SAM" id="MobiDB-lite"/>
    </source>
</evidence>
<dbReference type="SMART" id="SM01139">
    <property type="entry name" value="Drf_FH3"/>
    <property type="match status" value="1"/>
</dbReference>
<reference evidence="5 6" key="1">
    <citation type="submission" date="2016-04" db="EMBL/GenBank/DDBJ databases">
        <title>The genome of Intoshia linei affirms orthonectids as highly simplified spiralians.</title>
        <authorList>
            <person name="Mikhailov K.V."/>
            <person name="Slusarev G.S."/>
            <person name="Nikitin M.A."/>
            <person name="Logacheva M.D."/>
            <person name="Penin A."/>
            <person name="Aleoshin V."/>
            <person name="Panchin Y.V."/>
        </authorList>
    </citation>
    <scope>NUCLEOTIDE SEQUENCE [LARGE SCALE GENOMIC DNA]</scope>
    <source>
        <strain evidence="5">Intl2013</strain>
        <tissue evidence="5">Whole animal</tissue>
    </source>
</reference>
<dbReference type="GO" id="GO:0005884">
    <property type="term" value="C:actin filament"/>
    <property type="evidence" value="ECO:0007669"/>
    <property type="project" value="TreeGrafter"/>
</dbReference>
<feature type="compositionally biased region" description="Polar residues" evidence="2">
    <location>
        <begin position="356"/>
        <end position="367"/>
    </location>
</feature>
<dbReference type="InterPro" id="IPR014768">
    <property type="entry name" value="GBD/FH3_dom"/>
</dbReference>
<comment type="caution">
    <text evidence="5">The sequence shown here is derived from an EMBL/GenBank/DDBJ whole genome shotgun (WGS) entry which is preliminary data.</text>
</comment>
<dbReference type="PROSITE" id="PS51232">
    <property type="entry name" value="GBD_FH3"/>
    <property type="match status" value="1"/>
</dbReference>
<feature type="region of interest" description="Disordered" evidence="2">
    <location>
        <begin position="356"/>
        <end position="402"/>
    </location>
</feature>
<dbReference type="PANTHER" id="PTHR45691">
    <property type="entry name" value="PROTEIN DIAPHANOUS"/>
    <property type="match status" value="1"/>
</dbReference>
<dbReference type="Pfam" id="PF02181">
    <property type="entry name" value="FH2"/>
    <property type="match status" value="1"/>
</dbReference>
<dbReference type="PROSITE" id="PS51444">
    <property type="entry name" value="FH2"/>
    <property type="match status" value="1"/>
</dbReference>
<dbReference type="Proteomes" id="UP000078046">
    <property type="component" value="Unassembled WGS sequence"/>
</dbReference>
<accession>A0A177B849</accession>
<feature type="non-terminal residue" evidence="5">
    <location>
        <position position="1"/>
    </location>
</feature>
<dbReference type="AlphaFoldDB" id="A0A177B849"/>
<dbReference type="Gene3D" id="1.25.10.10">
    <property type="entry name" value="Leucine-rich Repeat Variant"/>
    <property type="match status" value="1"/>
</dbReference>
<dbReference type="Gene3D" id="1.20.58.2220">
    <property type="entry name" value="Formin, FH2 domain"/>
    <property type="match status" value="1"/>
</dbReference>
<feature type="compositionally biased region" description="Polar residues" evidence="2">
    <location>
        <begin position="392"/>
        <end position="402"/>
    </location>
</feature>
<dbReference type="PANTHER" id="PTHR45691:SF1">
    <property type="entry name" value="FH2 DOMAIN-CONTAINING PROTEIN 1-RELATED"/>
    <property type="match status" value="1"/>
</dbReference>
<dbReference type="EMBL" id="LWCA01000226">
    <property type="protein sequence ID" value="OAF69813.1"/>
    <property type="molecule type" value="Genomic_DNA"/>
</dbReference>
<dbReference type="InterPro" id="IPR016024">
    <property type="entry name" value="ARM-type_fold"/>
</dbReference>
<evidence type="ECO:0000259" key="4">
    <source>
        <dbReference type="PROSITE" id="PS51444"/>
    </source>
</evidence>
<dbReference type="GO" id="GO:0003779">
    <property type="term" value="F:actin binding"/>
    <property type="evidence" value="ECO:0007669"/>
    <property type="project" value="InterPro"/>
</dbReference>